<keyword evidence="2 4" id="KW-0479">Metal-binding</keyword>
<dbReference type="GO" id="GO:0046872">
    <property type="term" value="F:metal ion binding"/>
    <property type="evidence" value="ECO:0007669"/>
    <property type="project" value="UniProtKB-KW"/>
</dbReference>
<organism evidence="7">
    <name type="scientific">Solibacter usitatus (strain Ellin6076)</name>
    <dbReference type="NCBI Taxonomy" id="234267"/>
    <lineage>
        <taxon>Bacteria</taxon>
        <taxon>Pseudomonadati</taxon>
        <taxon>Acidobacteriota</taxon>
        <taxon>Terriglobia</taxon>
        <taxon>Bryobacterales</taxon>
        <taxon>Solibacteraceae</taxon>
        <taxon>Candidatus Solibacter</taxon>
    </lineage>
</organism>
<dbReference type="EMBL" id="CP000473">
    <property type="protein sequence ID" value="ABJ85291.1"/>
    <property type="molecule type" value="Genomic_DNA"/>
</dbReference>
<feature type="domain" description="Cytochrome c" evidence="6">
    <location>
        <begin position="33"/>
        <end position="137"/>
    </location>
</feature>
<dbReference type="HOGENOM" id="CLU_131567_0_0_0"/>
<evidence type="ECO:0000256" key="5">
    <source>
        <dbReference type="SAM" id="SignalP"/>
    </source>
</evidence>
<dbReference type="GO" id="GO:0009055">
    <property type="term" value="F:electron transfer activity"/>
    <property type="evidence" value="ECO:0007669"/>
    <property type="project" value="InterPro"/>
</dbReference>
<evidence type="ECO:0000256" key="4">
    <source>
        <dbReference type="PROSITE-ProRule" id="PRU00433"/>
    </source>
</evidence>
<dbReference type="eggNOG" id="COG2010">
    <property type="taxonomic scope" value="Bacteria"/>
</dbReference>
<evidence type="ECO:0000259" key="6">
    <source>
        <dbReference type="PROSITE" id="PS51007"/>
    </source>
</evidence>
<name>Q01YH4_SOLUE</name>
<sequence precursor="true">MSQYLLIAMLSFGALAAADAQQKTIREVPARTTQSNQGVDLYREYCAVCHGVSGKGDGPAASATKKHPTDLTQLTRTHAGKFPTLAVQTSIKGNNSIVEHGTGEMPVWGSILNQSGEQKGLGEMRVMALVKYVEGLQAK</sequence>
<evidence type="ECO:0000256" key="1">
    <source>
        <dbReference type="ARBA" id="ARBA00022617"/>
    </source>
</evidence>
<dbReference type="Pfam" id="PF13442">
    <property type="entry name" value="Cytochrome_CBB3"/>
    <property type="match status" value="1"/>
</dbReference>
<evidence type="ECO:0000313" key="7">
    <source>
        <dbReference type="EMBL" id="ABJ85291.1"/>
    </source>
</evidence>
<accession>Q01YH4</accession>
<feature type="chain" id="PRO_5004163465" description="Cytochrome c domain-containing protein" evidence="5">
    <location>
        <begin position="17"/>
        <end position="139"/>
    </location>
</feature>
<dbReference type="PROSITE" id="PS51007">
    <property type="entry name" value="CYTC"/>
    <property type="match status" value="1"/>
</dbReference>
<dbReference type="Gene3D" id="1.10.760.10">
    <property type="entry name" value="Cytochrome c-like domain"/>
    <property type="match status" value="1"/>
</dbReference>
<keyword evidence="3 4" id="KW-0408">Iron</keyword>
<dbReference type="OrthoDB" id="9773456at2"/>
<dbReference type="InterPro" id="IPR036909">
    <property type="entry name" value="Cyt_c-like_dom_sf"/>
</dbReference>
<dbReference type="SUPFAM" id="SSF46626">
    <property type="entry name" value="Cytochrome c"/>
    <property type="match status" value="1"/>
</dbReference>
<protein>
    <recommendedName>
        <fullName evidence="6">Cytochrome c domain-containing protein</fullName>
    </recommendedName>
</protein>
<proteinExistence type="predicted"/>
<dbReference type="KEGG" id="sus:Acid_4329"/>
<reference evidence="7" key="1">
    <citation type="submission" date="2006-10" db="EMBL/GenBank/DDBJ databases">
        <title>Complete sequence of Solibacter usitatus Ellin6076.</title>
        <authorList>
            <consortium name="US DOE Joint Genome Institute"/>
            <person name="Copeland A."/>
            <person name="Lucas S."/>
            <person name="Lapidus A."/>
            <person name="Barry K."/>
            <person name="Detter J.C."/>
            <person name="Glavina del Rio T."/>
            <person name="Hammon N."/>
            <person name="Israni S."/>
            <person name="Dalin E."/>
            <person name="Tice H."/>
            <person name="Pitluck S."/>
            <person name="Thompson L.S."/>
            <person name="Brettin T."/>
            <person name="Bruce D."/>
            <person name="Han C."/>
            <person name="Tapia R."/>
            <person name="Gilna P."/>
            <person name="Schmutz J."/>
            <person name="Larimer F."/>
            <person name="Land M."/>
            <person name="Hauser L."/>
            <person name="Kyrpides N."/>
            <person name="Mikhailova N."/>
            <person name="Janssen P.H."/>
            <person name="Kuske C.R."/>
            <person name="Richardson P."/>
        </authorList>
    </citation>
    <scope>NUCLEOTIDE SEQUENCE</scope>
    <source>
        <strain evidence="7">Ellin6076</strain>
    </source>
</reference>
<dbReference type="GO" id="GO:0020037">
    <property type="term" value="F:heme binding"/>
    <property type="evidence" value="ECO:0007669"/>
    <property type="project" value="InterPro"/>
</dbReference>
<dbReference type="AlphaFoldDB" id="Q01YH4"/>
<feature type="signal peptide" evidence="5">
    <location>
        <begin position="1"/>
        <end position="16"/>
    </location>
</feature>
<evidence type="ECO:0000256" key="2">
    <source>
        <dbReference type="ARBA" id="ARBA00022723"/>
    </source>
</evidence>
<evidence type="ECO:0000256" key="3">
    <source>
        <dbReference type="ARBA" id="ARBA00023004"/>
    </source>
</evidence>
<keyword evidence="5" id="KW-0732">Signal</keyword>
<dbReference type="InterPro" id="IPR009056">
    <property type="entry name" value="Cyt_c-like_dom"/>
</dbReference>
<gene>
    <name evidence="7" type="ordered locus">Acid_4329</name>
</gene>
<dbReference type="InParanoid" id="Q01YH4"/>
<keyword evidence="1 4" id="KW-0349">Heme</keyword>
<dbReference type="STRING" id="234267.Acid_4329"/>